<gene>
    <name evidence="2" type="ORF">A1O9_12003</name>
</gene>
<dbReference type="VEuPathDB" id="FungiDB:A1O9_12003"/>
<dbReference type="InterPro" id="IPR037401">
    <property type="entry name" value="SnoaL-like"/>
</dbReference>
<dbReference type="OrthoDB" id="5208229at2759"/>
<keyword evidence="3" id="KW-1185">Reference proteome</keyword>
<dbReference type="HOGENOM" id="CLU_106738_4_0_1"/>
<dbReference type="RefSeq" id="XP_013254603.1">
    <property type="nucleotide sequence ID" value="XM_013399149.1"/>
</dbReference>
<accession>A0A072NY99</accession>
<organism evidence="2 3">
    <name type="scientific">Exophiala aquamarina CBS 119918</name>
    <dbReference type="NCBI Taxonomy" id="1182545"/>
    <lineage>
        <taxon>Eukaryota</taxon>
        <taxon>Fungi</taxon>
        <taxon>Dikarya</taxon>
        <taxon>Ascomycota</taxon>
        <taxon>Pezizomycotina</taxon>
        <taxon>Eurotiomycetes</taxon>
        <taxon>Chaetothyriomycetidae</taxon>
        <taxon>Chaetothyriales</taxon>
        <taxon>Herpotrichiellaceae</taxon>
        <taxon>Exophiala</taxon>
    </lineage>
</organism>
<dbReference type="Pfam" id="PF13577">
    <property type="entry name" value="SnoaL_4"/>
    <property type="match status" value="1"/>
</dbReference>
<dbReference type="GeneID" id="25286898"/>
<evidence type="ECO:0000313" key="3">
    <source>
        <dbReference type="Proteomes" id="UP000027920"/>
    </source>
</evidence>
<dbReference type="Gene3D" id="3.10.450.50">
    <property type="match status" value="1"/>
</dbReference>
<dbReference type="AlphaFoldDB" id="A0A072NY99"/>
<evidence type="ECO:0000313" key="2">
    <source>
        <dbReference type="EMBL" id="KEF52013.1"/>
    </source>
</evidence>
<protein>
    <recommendedName>
        <fullName evidence="1">SnoaL-like domain-containing protein</fullName>
    </recommendedName>
</protein>
<dbReference type="Proteomes" id="UP000027920">
    <property type="component" value="Unassembled WGS sequence"/>
</dbReference>
<sequence>MYQVTDFLLDRANIQDTITKLLLYVDMRLWDKLEAEVPANDMVLDYSLLYGGEPTSITPKDLVAKWRPLIDGMTSTQHVLSGVLISLPQPGYPGKVSKASVITNVSVRLQKEGTEGGDVNTSGGRYEIETTKLPDQDGNPWRVSSFKAVPIWFDGNVKILTADPDKIKTAG</sequence>
<dbReference type="SUPFAM" id="SSF54427">
    <property type="entry name" value="NTF2-like"/>
    <property type="match status" value="1"/>
</dbReference>
<comment type="caution">
    <text evidence="2">The sequence shown here is derived from an EMBL/GenBank/DDBJ whole genome shotgun (WGS) entry which is preliminary data.</text>
</comment>
<name>A0A072NY99_9EURO</name>
<dbReference type="EMBL" id="AMGV01000020">
    <property type="protein sequence ID" value="KEF52013.1"/>
    <property type="molecule type" value="Genomic_DNA"/>
</dbReference>
<reference evidence="2 3" key="1">
    <citation type="submission" date="2013-03" db="EMBL/GenBank/DDBJ databases">
        <title>The Genome Sequence of Exophiala aquamarina CBS 119918.</title>
        <authorList>
            <consortium name="The Broad Institute Genomics Platform"/>
            <person name="Cuomo C."/>
            <person name="de Hoog S."/>
            <person name="Gorbushina A."/>
            <person name="Walker B."/>
            <person name="Young S.K."/>
            <person name="Zeng Q."/>
            <person name="Gargeya S."/>
            <person name="Fitzgerald M."/>
            <person name="Haas B."/>
            <person name="Abouelleil A."/>
            <person name="Allen A.W."/>
            <person name="Alvarado L."/>
            <person name="Arachchi H.M."/>
            <person name="Berlin A.M."/>
            <person name="Chapman S.B."/>
            <person name="Gainer-Dewar J."/>
            <person name="Goldberg J."/>
            <person name="Griggs A."/>
            <person name="Gujja S."/>
            <person name="Hansen M."/>
            <person name="Howarth C."/>
            <person name="Imamovic A."/>
            <person name="Ireland A."/>
            <person name="Larimer J."/>
            <person name="McCowan C."/>
            <person name="Murphy C."/>
            <person name="Pearson M."/>
            <person name="Poon T.W."/>
            <person name="Priest M."/>
            <person name="Roberts A."/>
            <person name="Saif S."/>
            <person name="Shea T."/>
            <person name="Sisk P."/>
            <person name="Sykes S."/>
            <person name="Wortman J."/>
            <person name="Nusbaum C."/>
            <person name="Birren B."/>
        </authorList>
    </citation>
    <scope>NUCLEOTIDE SEQUENCE [LARGE SCALE GENOMIC DNA]</scope>
    <source>
        <strain evidence="2 3">CBS 119918</strain>
    </source>
</reference>
<evidence type="ECO:0000259" key="1">
    <source>
        <dbReference type="Pfam" id="PF13577"/>
    </source>
</evidence>
<feature type="domain" description="SnoaL-like" evidence="1">
    <location>
        <begin position="8"/>
        <end position="146"/>
    </location>
</feature>
<dbReference type="InterPro" id="IPR032710">
    <property type="entry name" value="NTF2-like_dom_sf"/>
</dbReference>
<proteinExistence type="predicted"/>